<dbReference type="OrthoDB" id="150687at2759"/>
<dbReference type="EMBL" id="VJMH01000589">
    <property type="protein sequence ID" value="KAF0715436.1"/>
    <property type="molecule type" value="Genomic_DNA"/>
</dbReference>
<comment type="similarity">
    <text evidence="2">Belongs to the Mediator complex subunit 8 family.</text>
</comment>
<keyword evidence="5" id="KW-0804">Transcription</keyword>
<comment type="subcellular location">
    <subcellularLocation>
        <location evidence="1">Nucleus</location>
    </subcellularLocation>
</comment>
<dbReference type="Pfam" id="PF10232">
    <property type="entry name" value="Med8"/>
    <property type="match status" value="1"/>
</dbReference>
<evidence type="ECO:0000256" key="3">
    <source>
        <dbReference type="ARBA" id="ARBA00023015"/>
    </source>
</evidence>
<reference evidence="7" key="2">
    <citation type="submission" date="2019-06" db="EMBL/GenBank/DDBJ databases">
        <title>Genomics analysis of Aphanomyces spp. identifies a new class of oomycete effector associated with host adaptation.</title>
        <authorList>
            <person name="Gaulin E."/>
        </authorList>
    </citation>
    <scope>NUCLEOTIDE SEQUENCE</scope>
    <source>
        <strain evidence="7">CBS 578.67</strain>
    </source>
</reference>
<accession>A0A485KA98</accession>
<keyword evidence="9" id="KW-1185">Reference proteome</keyword>
<evidence type="ECO:0000256" key="1">
    <source>
        <dbReference type="ARBA" id="ARBA00004123"/>
    </source>
</evidence>
<dbReference type="EMBL" id="CAADRA010000589">
    <property type="protein sequence ID" value="VFT80528.1"/>
    <property type="molecule type" value="Genomic_DNA"/>
</dbReference>
<dbReference type="GO" id="GO:0003712">
    <property type="term" value="F:transcription coregulator activity"/>
    <property type="evidence" value="ECO:0007669"/>
    <property type="project" value="InterPro"/>
</dbReference>
<gene>
    <name evidence="8" type="primary">Aste57867_3360</name>
    <name evidence="7" type="ORF">As57867_003350</name>
    <name evidence="8" type="ORF">ASTE57867_3360</name>
</gene>
<sequence>MSGAQTDQARTLQAVRSRADHLRHTIQTLEQLMAWHPLTQWPEFLSKFQVVSKQLENIMASKDDEDSLLPESMHHWVCAPRMSLPNPADVPILLRTREDPEMEKRDEELLQSDTASLLPHRKRKAEWTWDELDLQKENFNTTVEGFEDALKKSSDELLKKIKIGKFKEVVRPTSTQGAAFRYMETGQWTG</sequence>
<protein>
    <submittedName>
        <fullName evidence="8">Aste57867_3360 protein</fullName>
    </submittedName>
</protein>
<keyword evidence="6" id="KW-0539">Nucleus</keyword>
<name>A0A485KA98_9STRA</name>
<dbReference type="GO" id="GO:0006357">
    <property type="term" value="P:regulation of transcription by RNA polymerase II"/>
    <property type="evidence" value="ECO:0007669"/>
    <property type="project" value="InterPro"/>
</dbReference>
<evidence type="ECO:0000256" key="6">
    <source>
        <dbReference type="ARBA" id="ARBA00023242"/>
    </source>
</evidence>
<keyword evidence="3" id="KW-0805">Transcription regulation</keyword>
<dbReference type="PANTHER" id="PTHR13074">
    <property type="entry name" value="MEDIATOR OF RNA POLYMERASE II TRANSCRIPTION SUBUNIT 8"/>
    <property type="match status" value="1"/>
</dbReference>
<proteinExistence type="inferred from homology"/>
<dbReference type="PANTHER" id="PTHR13074:SF9">
    <property type="entry name" value="MEDIATOR OF RNA POLYMERASE II TRANSCRIPTION SUBUNIT 8"/>
    <property type="match status" value="1"/>
</dbReference>
<evidence type="ECO:0000256" key="5">
    <source>
        <dbReference type="ARBA" id="ARBA00023163"/>
    </source>
</evidence>
<organism evidence="8 9">
    <name type="scientific">Aphanomyces stellatus</name>
    <dbReference type="NCBI Taxonomy" id="120398"/>
    <lineage>
        <taxon>Eukaryota</taxon>
        <taxon>Sar</taxon>
        <taxon>Stramenopiles</taxon>
        <taxon>Oomycota</taxon>
        <taxon>Saprolegniomycetes</taxon>
        <taxon>Saprolegniales</taxon>
        <taxon>Verrucalvaceae</taxon>
        <taxon>Aphanomyces</taxon>
    </lineage>
</organism>
<keyword evidence="4" id="KW-0010">Activator</keyword>
<dbReference type="Gene3D" id="1.20.58.1710">
    <property type="match status" value="1"/>
</dbReference>
<evidence type="ECO:0000313" key="7">
    <source>
        <dbReference type="EMBL" id="KAF0715436.1"/>
    </source>
</evidence>
<evidence type="ECO:0000256" key="4">
    <source>
        <dbReference type="ARBA" id="ARBA00023159"/>
    </source>
</evidence>
<dbReference type="GO" id="GO:0016592">
    <property type="term" value="C:mediator complex"/>
    <property type="evidence" value="ECO:0007669"/>
    <property type="project" value="InterPro"/>
</dbReference>
<dbReference type="InterPro" id="IPR019364">
    <property type="entry name" value="Mediatior_Med8_fun/met"/>
</dbReference>
<evidence type="ECO:0000256" key="2">
    <source>
        <dbReference type="ARBA" id="ARBA00005716"/>
    </source>
</evidence>
<reference evidence="8 9" key="1">
    <citation type="submission" date="2019-03" db="EMBL/GenBank/DDBJ databases">
        <authorList>
            <person name="Gaulin E."/>
            <person name="Dumas B."/>
        </authorList>
    </citation>
    <scope>NUCLEOTIDE SEQUENCE [LARGE SCALE GENOMIC DNA]</scope>
    <source>
        <strain evidence="8">CBS 568.67</strain>
    </source>
</reference>
<evidence type="ECO:0000313" key="9">
    <source>
        <dbReference type="Proteomes" id="UP000332933"/>
    </source>
</evidence>
<dbReference type="Proteomes" id="UP000332933">
    <property type="component" value="Unassembled WGS sequence"/>
</dbReference>
<evidence type="ECO:0000313" key="8">
    <source>
        <dbReference type="EMBL" id="VFT80528.1"/>
    </source>
</evidence>
<dbReference type="AlphaFoldDB" id="A0A485KA98"/>